<dbReference type="RefSeq" id="WP_054494115.1">
    <property type="nucleotide sequence ID" value="NZ_BBZA01000265.1"/>
</dbReference>
<sequence>MRRQRIPAPTLQTIWLAIPVLLVLWSALLNPLRRLDFWWHLKVGQIIVETGRIPTTDLFSFTAAGKPFTYPNWLAEIIFYLLWRVGGLELLVAFDAFMVALAFVLVLATCLQSGANARRVALLALVPAVTFALYSNLRTQVFSFVLLAFYFWVLWNVRAGRRSRWLWLLPPLMAFWVNVHGAFVLGLGVLAGFLVSESVRRWWHGDTPDTIPPPLLRRMALVLVLSVLATLINPYGVQIYGYVRQLQQDPASQRFVTEWQPPVITATEHLLIFFAPFFIVLLGLLYSAAPLDLTELGLFMGFSVFALVSVRNGIWFAIAVAPIFVRHMQALRVQPLAHMRRRLGLPEPQSAPQRPRRESPVLNGLLVIVLASLTLLFSPWVRPHLQSERLRPTLIDPVIPVEAMDFIAEADLQGNIFHVQDFGDYMIWRLWPQQRTFIDGRVHLYSDELVEDYIAALSARDWEAVMDKYAIEYIFLPKPTEENPDPPPLLDAVRQSPNWRVRYEDDKSILFERVRSPET</sequence>
<feature type="transmembrane region" description="Helical" evidence="1">
    <location>
        <begin position="141"/>
        <end position="160"/>
    </location>
</feature>
<dbReference type="Proteomes" id="UP000050502">
    <property type="component" value="Unassembled WGS sequence"/>
</dbReference>
<proteinExistence type="predicted"/>
<feature type="transmembrane region" description="Helical" evidence="1">
    <location>
        <begin position="12"/>
        <end position="32"/>
    </location>
</feature>
<accession>A0A0M9UDW0</accession>
<dbReference type="STRING" id="872965.SE16_06110"/>
<dbReference type="AlphaFoldDB" id="A0A0M9UDW0"/>
<dbReference type="OrthoDB" id="9786218at2"/>
<dbReference type="Proteomes" id="UP000037784">
    <property type="component" value="Unassembled WGS sequence"/>
</dbReference>
<feature type="transmembrane region" description="Helical" evidence="1">
    <location>
        <begin position="301"/>
        <end position="325"/>
    </location>
</feature>
<gene>
    <name evidence="2" type="ORF">ARMA_2860</name>
    <name evidence="3" type="ORF">SE16_06110</name>
</gene>
<keyword evidence="1" id="KW-0472">Membrane</keyword>
<keyword evidence="4" id="KW-1185">Reference proteome</keyword>
<keyword evidence="1" id="KW-1133">Transmembrane helix</keyword>
<evidence type="ECO:0000313" key="2">
    <source>
        <dbReference type="EMBL" id="GAP64437.1"/>
    </source>
</evidence>
<evidence type="ECO:0000313" key="5">
    <source>
        <dbReference type="Proteomes" id="UP000050502"/>
    </source>
</evidence>
<comment type="caution">
    <text evidence="2">The sequence shown here is derived from an EMBL/GenBank/DDBJ whole genome shotgun (WGS) entry which is preliminary data.</text>
</comment>
<reference evidence="3 5" key="2">
    <citation type="submission" date="2015-07" db="EMBL/GenBank/DDBJ databases">
        <title>Whole genome sequence of Ardenticatena maritima DSM 23922.</title>
        <authorList>
            <person name="Hemp J."/>
            <person name="Ward L.M."/>
            <person name="Pace L.A."/>
            <person name="Fischer W.W."/>
        </authorList>
    </citation>
    <scope>NUCLEOTIDE SEQUENCE [LARGE SCALE GENOMIC DNA]</scope>
    <source>
        <strain evidence="3 5">110S</strain>
    </source>
</reference>
<evidence type="ECO:0000313" key="3">
    <source>
        <dbReference type="EMBL" id="KPL88387.1"/>
    </source>
</evidence>
<reference evidence="2 4" key="1">
    <citation type="journal article" date="2015" name="Genome Announc.">
        <title>Draft Genome Sequence of a Heterotrophic Facultative Anaerobic Thermophilic Bacterium, Ardenticatena maritima Strain 110ST.</title>
        <authorList>
            <person name="Kawaichi S."/>
            <person name="Yoshida T."/>
            <person name="Sako Y."/>
            <person name="Nakamura R."/>
        </authorList>
    </citation>
    <scope>NUCLEOTIDE SEQUENCE [LARGE SCALE GENOMIC DNA]</scope>
    <source>
        <strain evidence="2 4">110S</strain>
    </source>
</reference>
<feature type="transmembrane region" description="Helical" evidence="1">
    <location>
        <begin position="77"/>
        <end position="108"/>
    </location>
</feature>
<feature type="transmembrane region" description="Helical" evidence="1">
    <location>
        <begin position="270"/>
        <end position="289"/>
    </location>
</feature>
<dbReference type="EMBL" id="BBZA01000265">
    <property type="protein sequence ID" value="GAP64437.1"/>
    <property type="molecule type" value="Genomic_DNA"/>
</dbReference>
<keyword evidence="1" id="KW-0812">Transmembrane</keyword>
<name>A0A0M9UDW0_9CHLR</name>
<reference evidence="4" key="3">
    <citation type="submission" date="2015-08" db="EMBL/GenBank/DDBJ databases">
        <title>Draft Genome Sequence of a Heterotrophic Facultative Anaerobic Bacterium Ardenticatena maritima Strain 110S.</title>
        <authorList>
            <person name="Kawaichi S."/>
            <person name="Yoshida T."/>
            <person name="Sako Y."/>
            <person name="Nakamura R."/>
        </authorList>
    </citation>
    <scope>NUCLEOTIDE SEQUENCE [LARGE SCALE GENOMIC DNA]</scope>
    <source>
        <strain evidence="4">110S</strain>
    </source>
</reference>
<dbReference type="InParanoid" id="A0A0M9UDW0"/>
<feature type="transmembrane region" description="Helical" evidence="1">
    <location>
        <begin position="172"/>
        <end position="195"/>
    </location>
</feature>
<protein>
    <recommendedName>
        <fullName evidence="6">Glycosyltransferase RgtA/B/C/D-like domain-containing protein</fullName>
    </recommendedName>
</protein>
<feature type="transmembrane region" description="Helical" evidence="1">
    <location>
        <begin position="361"/>
        <end position="381"/>
    </location>
</feature>
<feature type="transmembrane region" description="Helical" evidence="1">
    <location>
        <begin position="215"/>
        <end position="237"/>
    </location>
</feature>
<evidence type="ECO:0000256" key="1">
    <source>
        <dbReference type="SAM" id="Phobius"/>
    </source>
</evidence>
<feature type="transmembrane region" description="Helical" evidence="1">
    <location>
        <begin position="120"/>
        <end position="135"/>
    </location>
</feature>
<dbReference type="EMBL" id="LGKN01000004">
    <property type="protein sequence ID" value="KPL88387.1"/>
    <property type="molecule type" value="Genomic_DNA"/>
</dbReference>
<organism evidence="2 4">
    <name type="scientific">Ardenticatena maritima</name>
    <dbReference type="NCBI Taxonomy" id="872965"/>
    <lineage>
        <taxon>Bacteria</taxon>
        <taxon>Bacillati</taxon>
        <taxon>Chloroflexota</taxon>
        <taxon>Ardenticatenia</taxon>
        <taxon>Ardenticatenales</taxon>
        <taxon>Ardenticatenaceae</taxon>
        <taxon>Ardenticatena</taxon>
    </lineage>
</organism>
<evidence type="ECO:0000313" key="4">
    <source>
        <dbReference type="Proteomes" id="UP000037784"/>
    </source>
</evidence>
<evidence type="ECO:0008006" key="6">
    <source>
        <dbReference type="Google" id="ProtNLM"/>
    </source>
</evidence>